<dbReference type="InterPro" id="IPR009996">
    <property type="entry name" value="YycH"/>
</dbReference>
<evidence type="ECO:0000313" key="4">
    <source>
        <dbReference type="Proteomes" id="UP000051439"/>
    </source>
</evidence>
<gene>
    <name evidence="3" type="ORF">FC98_GL000972</name>
</gene>
<keyword evidence="1" id="KW-0812">Transmembrane</keyword>
<feature type="transmembrane region" description="Helical" evidence="1">
    <location>
        <begin position="6"/>
        <end position="27"/>
    </location>
</feature>
<dbReference type="EMBL" id="AZEB01000019">
    <property type="protein sequence ID" value="KRL20927.1"/>
    <property type="molecule type" value="Genomic_DNA"/>
</dbReference>
<organism evidence="3 4">
    <name type="scientific">Lentilactobacillus kisonensis DSM 19906 = JCM 15041</name>
    <dbReference type="NCBI Taxonomy" id="1423766"/>
    <lineage>
        <taxon>Bacteria</taxon>
        <taxon>Bacillati</taxon>
        <taxon>Bacillota</taxon>
        <taxon>Bacilli</taxon>
        <taxon>Lactobacillales</taxon>
        <taxon>Lactobacillaceae</taxon>
        <taxon>Lentilactobacillus</taxon>
    </lineage>
</organism>
<comment type="caution">
    <text evidence="3">The sequence shown here is derived from an EMBL/GenBank/DDBJ whole genome shotgun (WGS) entry which is preliminary data.</text>
</comment>
<dbReference type="AlphaFoldDB" id="A0A0R1NKZ6"/>
<keyword evidence="1" id="KW-1133">Transmembrane helix</keyword>
<dbReference type="PATRIC" id="fig|1423766.4.peg.995"/>
<evidence type="ECO:0000259" key="2">
    <source>
        <dbReference type="Pfam" id="PF07435"/>
    </source>
</evidence>
<evidence type="ECO:0000313" key="3">
    <source>
        <dbReference type="EMBL" id="KRL20927.1"/>
    </source>
</evidence>
<evidence type="ECO:0000256" key="1">
    <source>
        <dbReference type="SAM" id="Phobius"/>
    </source>
</evidence>
<dbReference type="Proteomes" id="UP000051439">
    <property type="component" value="Unassembled WGS sequence"/>
</dbReference>
<dbReference type="Gene3D" id="3.10.450.310">
    <property type="match status" value="1"/>
</dbReference>
<dbReference type="RefSeq" id="WP_054655864.1">
    <property type="nucleotide sequence ID" value="NZ_AZEB01000019.1"/>
</dbReference>
<proteinExistence type="predicted"/>
<sequence length="432" mass="50049">MKFSKYLIPIALTIAVIVSLTLSMVLWTNPANYRSKQNTKQNSQTESMIKPKHYVYTPTQAVYTNSEGDQEILVNELVNVISEIKKTMRDYQKPSISEYRSGSQTDYFKVANRPNSIMLSYPTPVSMKILNANVNNRFKKFPNVTVNRIVLPTDDQTKLYLLNDQDFKVYQVKVKKHSLKALNKVLTMSIWTISATFKLFNNKPLVYVDSSVQMEPYKYLIDRQSEDYYVSRLLNSDDSQNISAKRRKNVVIYGDQNSMQLLFNSKMRMGRFSDYRPNKNKRNITSALNNSYNKLADLGLPLDNVRFFDYDSQSRTVMYRTFVEGFPIFRANGFGTISTRTINASAQRMDFSLDNPEVPIPSKKGYTTLPSTTTMIKRLVNHGYKAKEIAKIQIGYGWRKDSSSPLLINLTPDWYILYNGKWQSYTEMINQY</sequence>
<reference evidence="3 4" key="1">
    <citation type="journal article" date="2015" name="Genome Announc.">
        <title>Expanding the biotechnology potential of lactobacilli through comparative genomics of 213 strains and associated genera.</title>
        <authorList>
            <person name="Sun Z."/>
            <person name="Harris H.M."/>
            <person name="McCann A."/>
            <person name="Guo C."/>
            <person name="Argimon S."/>
            <person name="Zhang W."/>
            <person name="Yang X."/>
            <person name="Jeffery I.B."/>
            <person name="Cooney J.C."/>
            <person name="Kagawa T.F."/>
            <person name="Liu W."/>
            <person name="Song Y."/>
            <person name="Salvetti E."/>
            <person name="Wrobel A."/>
            <person name="Rasinkangas P."/>
            <person name="Parkhill J."/>
            <person name="Rea M.C."/>
            <person name="O'Sullivan O."/>
            <person name="Ritari J."/>
            <person name="Douillard F.P."/>
            <person name="Paul Ross R."/>
            <person name="Yang R."/>
            <person name="Briner A.E."/>
            <person name="Felis G.E."/>
            <person name="de Vos W.M."/>
            <person name="Barrangou R."/>
            <person name="Klaenhammer T.R."/>
            <person name="Caufield P.W."/>
            <person name="Cui Y."/>
            <person name="Zhang H."/>
            <person name="O'Toole P.W."/>
        </authorList>
    </citation>
    <scope>NUCLEOTIDE SEQUENCE [LARGE SCALE GENOMIC DNA]</scope>
    <source>
        <strain evidence="3 4">DSM 19906</strain>
    </source>
</reference>
<feature type="domain" description="Regulatory protein YycH" evidence="2">
    <location>
        <begin position="10"/>
        <end position="424"/>
    </location>
</feature>
<keyword evidence="4" id="KW-1185">Reference proteome</keyword>
<name>A0A0R1NKZ6_9LACO</name>
<protein>
    <submittedName>
        <fullName evidence="3">YycH protein</fullName>
    </submittedName>
</protein>
<dbReference type="Pfam" id="PF07435">
    <property type="entry name" value="YycH"/>
    <property type="match status" value="1"/>
</dbReference>
<dbReference type="CDD" id="cd15787">
    <property type="entry name" value="YycH_N"/>
    <property type="match status" value="1"/>
</dbReference>
<keyword evidence="1" id="KW-0472">Membrane</keyword>
<accession>A0A0R1NKZ6</accession>